<evidence type="ECO:0000313" key="3">
    <source>
        <dbReference type="Proteomes" id="UP000189299"/>
    </source>
</evidence>
<accession>A0A1V2UIX7</accession>
<dbReference type="PROSITE" id="PS51257">
    <property type="entry name" value="PROKAR_LIPOPROTEIN"/>
    <property type="match status" value="1"/>
</dbReference>
<keyword evidence="1" id="KW-0812">Transmembrane</keyword>
<protein>
    <recommendedName>
        <fullName evidence="4">Lipoprotein</fullName>
    </recommendedName>
</protein>
<keyword evidence="1" id="KW-0472">Membrane</keyword>
<feature type="transmembrane region" description="Helical" evidence="1">
    <location>
        <begin position="7"/>
        <end position="26"/>
    </location>
</feature>
<proteinExistence type="predicted"/>
<dbReference type="OrthoDB" id="2197871at2"/>
<keyword evidence="1" id="KW-1133">Transmembrane helix</keyword>
<dbReference type="EMBL" id="MSTR01000006">
    <property type="protein sequence ID" value="ONN43331.1"/>
    <property type="molecule type" value="Genomic_DNA"/>
</dbReference>
<organism evidence="2 3">
    <name type="scientific">Enterococcus mundtii</name>
    <dbReference type="NCBI Taxonomy" id="53346"/>
    <lineage>
        <taxon>Bacteria</taxon>
        <taxon>Bacillati</taxon>
        <taxon>Bacillota</taxon>
        <taxon>Bacilli</taxon>
        <taxon>Lactobacillales</taxon>
        <taxon>Enterococcaceae</taxon>
        <taxon>Enterococcus</taxon>
    </lineage>
</organism>
<comment type="caution">
    <text evidence="2">The sequence shown here is derived from an EMBL/GenBank/DDBJ whole genome shotgun (WGS) entry which is preliminary data.</text>
</comment>
<dbReference type="STRING" id="53346.A5802_000161"/>
<feature type="transmembrane region" description="Helical" evidence="1">
    <location>
        <begin position="62"/>
        <end position="81"/>
    </location>
</feature>
<evidence type="ECO:0008006" key="4">
    <source>
        <dbReference type="Google" id="ProtNLM"/>
    </source>
</evidence>
<evidence type="ECO:0000256" key="1">
    <source>
        <dbReference type="SAM" id="Phobius"/>
    </source>
</evidence>
<reference evidence="2 3" key="1">
    <citation type="submission" date="2016-12" db="EMBL/GenBank/DDBJ databases">
        <authorList>
            <person name="Song W.-J."/>
            <person name="Kurnit D.M."/>
        </authorList>
    </citation>
    <scope>NUCLEOTIDE SEQUENCE [LARGE SCALE GENOMIC DNA]</scope>
    <source>
        <strain evidence="2 3">CGB1038-1_S1</strain>
    </source>
</reference>
<dbReference type="Proteomes" id="UP000189299">
    <property type="component" value="Unassembled WGS sequence"/>
</dbReference>
<gene>
    <name evidence="2" type="ORF">BTN92_07765</name>
</gene>
<evidence type="ECO:0000313" key="2">
    <source>
        <dbReference type="EMBL" id="ONN43331.1"/>
    </source>
</evidence>
<feature type="transmembrane region" description="Helical" evidence="1">
    <location>
        <begin position="38"/>
        <end position="55"/>
    </location>
</feature>
<name>A0A1V2UIX7_ENTMU</name>
<dbReference type="AlphaFoldDB" id="A0A1V2UIX7"/>
<sequence>MTQNKKYLILSFVFLGLSCLLARHYFLPYMQYPLIYRRIIIIGCWILSGFSLFFCRAISNKFLKRIVISINIFCIYGWWFIYDF</sequence>